<evidence type="ECO:0000256" key="1">
    <source>
        <dbReference type="ARBA" id="ARBA00022737"/>
    </source>
</evidence>
<dbReference type="Gene3D" id="2.20.110.10">
    <property type="entry name" value="Histone H3 K4-specific methyltransferase SET7/9 N-terminal domain"/>
    <property type="match status" value="1"/>
</dbReference>
<keyword evidence="3" id="KW-1185">Reference proteome</keyword>
<dbReference type="InterPro" id="IPR003409">
    <property type="entry name" value="MORN"/>
</dbReference>
<dbReference type="Pfam" id="PF02493">
    <property type="entry name" value="MORN"/>
    <property type="match status" value="3"/>
</dbReference>
<dbReference type="PANTHER" id="PTHR23084">
    <property type="entry name" value="PHOSPHATIDYLINOSITOL-4-PHOSPHATE 5-KINASE RELATED"/>
    <property type="match status" value="1"/>
</dbReference>
<comment type="caution">
    <text evidence="2">The sequence shown here is derived from an EMBL/GenBank/DDBJ whole genome shotgun (WGS) entry which is preliminary data.</text>
</comment>
<gene>
    <name evidence="2" type="ORF">WJX75_002946</name>
</gene>
<organism evidence="2 3">
    <name type="scientific">Coccomyxa subellipsoidea</name>
    <dbReference type="NCBI Taxonomy" id="248742"/>
    <lineage>
        <taxon>Eukaryota</taxon>
        <taxon>Viridiplantae</taxon>
        <taxon>Chlorophyta</taxon>
        <taxon>core chlorophytes</taxon>
        <taxon>Trebouxiophyceae</taxon>
        <taxon>Trebouxiophyceae incertae sedis</taxon>
        <taxon>Coccomyxaceae</taxon>
        <taxon>Coccomyxa</taxon>
    </lineage>
</organism>
<name>A0ABR2Z056_9CHLO</name>
<dbReference type="PANTHER" id="PTHR23084:SF263">
    <property type="entry name" value="MORN REPEAT-CONTAINING PROTEIN 1"/>
    <property type="match status" value="1"/>
</dbReference>
<dbReference type="EMBL" id="JALJOT010000002">
    <property type="protein sequence ID" value="KAK9917303.1"/>
    <property type="molecule type" value="Genomic_DNA"/>
</dbReference>
<keyword evidence="1" id="KW-0677">Repeat</keyword>
<evidence type="ECO:0008006" key="4">
    <source>
        <dbReference type="Google" id="ProtNLM"/>
    </source>
</evidence>
<dbReference type="SUPFAM" id="SSF82185">
    <property type="entry name" value="Histone H3 K4-specific methyltransferase SET7/9 N-terminal domain"/>
    <property type="match status" value="1"/>
</dbReference>
<dbReference type="Proteomes" id="UP001491310">
    <property type="component" value="Unassembled WGS sequence"/>
</dbReference>
<proteinExistence type="predicted"/>
<sequence>MRFLLTEVFVVLAASENLLFHRDIFSKGSEILQKQRTSEHSSRSLESRLCLPFKKLFYTHRLTANGREDPEDSTTWVQQCFEGEQFVGETSQEGLRQGLGRLQYQVGKGIAVYFGQFDNGVKEGFGVLIASSGHRYKGQFHDGVMCGHGATTLPPVISPCKAVL</sequence>
<dbReference type="SMART" id="SM00698">
    <property type="entry name" value="MORN"/>
    <property type="match status" value="2"/>
</dbReference>
<evidence type="ECO:0000313" key="2">
    <source>
        <dbReference type="EMBL" id="KAK9917303.1"/>
    </source>
</evidence>
<evidence type="ECO:0000313" key="3">
    <source>
        <dbReference type="Proteomes" id="UP001491310"/>
    </source>
</evidence>
<accession>A0ABR2Z056</accession>
<reference evidence="2 3" key="1">
    <citation type="journal article" date="2024" name="Nat. Commun.">
        <title>Phylogenomics reveals the evolutionary origins of lichenization in chlorophyte algae.</title>
        <authorList>
            <person name="Puginier C."/>
            <person name="Libourel C."/>
            <person name="Otte J."/>
            <person name="Skaloud P."/>
            <person name="Haon M."/>
            <person name="Grisel S."/>
            <person name="Petersen M."/>
            <person name="Berrin J.G."/>
            <person name="Delaux P.M."/>
            <person name="Dal Grande F."/>
            <person name="Keller J."/>
        </authorList>
    </citation>
    <scope>NUCLEOTIDE SEQUENCE [LARGE SCALE GENOMIC DNA]</scope>
    <source>
        <strain evidence="2 3">SAG 216-7</strain>
    </source>
</reference>
<protein>
    <recommendedName>
        <fullName evidence="4">MORN repeat-containing protein</fullName>
    </recommendedName>
</protein>